<dbReference type="PANTHER" id="PTHR19282">
    <property type="entry name" value="TETRASPANIN"/>
    <property type="match status" value="1"/>
</dbReference>
<keyword evidence="6" id="KW-1015">Disulfide bond</keyword>
<reference evidence="8" key="1">
    <citation type="submission" date="2019-08" db="EMBL/GenBank/DDBJ databases">
        <title>The improved chromosome-level genome for the pearl oyster Pinctada fucata martensii using PacBio sequencing and Hi-C.</title>
        <authorList>
            <person name="Zheng Z."/>
        </authorList>
    </citation>
    <scope>NUCLEOTIDE SEQUENCE</scope>
    <source>
        <strain evidence="8">ZZ-2019</strain>
        <tissue evidence="8">Adductor muscle</tissue>
    </source>
</reference>
<keyword evidence="4 7" id="KW-1133">Transmembrane helix</keyword>
<evidence type="ECO:0000256" key="5">
    <source>
        <dbReference type="ARBA" id="ARBA00023136"/>
    </source>
</evidence>
<evidence type="ECO:0000313" key="9">
    <source>
        <dbReference type="Proteomes" id="UP001186944"/>
    </source>
</evidence>
<accession>A0AA88Y5X4</accession>
<evidence type="ECO:0000256" key="6">
    <source>
        <dbReference type="PIRSR" id="PIRSR002419-1"/>
    </source>
</evidence>
<dbReference type="Pfam" id="PF00335">
    <property type="entry name" value="Tetraspanin"/>
    <property type="match status" value="1"/>
</dbReference>
<comment type="caution">
    <text evidence="8">The sequence shown here is derived from an EMBL/GenBank/DDBJ whole genome shotgun (WGS) entry which is preliminary data.</text>
</comment>
<comment type="similarity">
    <text evidence="2 7">Belongs to the tetraspanin (TM4SF) family.</text>
</comment>
<dbReference type="AlphaFoldDB" id="A0AA88Y5X4"/>
<name>A0AA88Y5X4_PINIB</name>
<proteinExistence type="inferred from homology"/>
<evidence type="ECO:0000256" key="1">
    <source>
        <dbReference type="ARBA" id="ARBA00004141"/>
    </source>
</evidence>
<feature type="disulfide bond" evidence="6">
    <location>
        <begin position="164"/>
        <end position="182"/>
    </location>
</feature>
<dbReference type="PANTHER" id="PTHR19282:SF551">
    <property type="entry name" value="RE08073P-RELATED"/>
    <property type="match status" value="1"/>
</dbReference>
<dbReference type="InterPro" id="IPR018499">
    <property type="entry name" value="Tetraspanin/Peripherin"/>
</dbReference>
<keyword evidence="3 7" id="KW-0812">Transmembrane</keyword>
<gene>
    <name evidence="8" type="ORF">FSP39_022398</name>
</gene>
<dbReference type="Gene3D" id="1.10.1450.10">
    <property type="entry name" value="Tetraspanin"/>
    <property type="match status" value="1"/>
</dbReference>
<sequence>MTGALACLAKVTLGILNTLFLLVGLALVAVGAIIKQGSGVIGDVLGELKNVPAVSQYLDTAAWVLIGLGIFFTAIGILGGCGACCAVKIFLILYIIIVIILMLTQIVFIALLFSDKLKDILQSALKDSFSKYKPPPDPVAGAKIDTDDVLSRGLDALFIELKCCGFESSKDLTTASKTPVTCCKAFTPDLLKSDDPFGTSLIELQSCVSTGTNSYKDRGCYDALLDLIDDNKGAFIGGTVGILLFQLICVVFAVLIIKDKNKNSVSPIS</sequence>
<dbReference type="EMBL" id="VSWD01000007">
    <property type="protein sequence ID" value="KAK3098723.1"/>
    <property type="molecule type" value="Genomic_DNA"/>
</dbReference>
<dbReference type="InterPro" id="IPR008952">
    <property type="entry name" value="Tetraspanin_EC2_sf"/>
</dbReference>
<dbReference type="SUPFAM" id="SSF48652">
    <property type="entry name" value="Tetraspanin"/>
    <property type="match status" value="1"/>
</dbReference>
<feature type="transmembrane region" description="Helical" evidence="7">
    <location>
        <begin position="61"/>
        <end position="84"/>
    </location>
</feature>
<feature type="transmembrane region" description="Helical" evidence="7">
    <location>
        <begin position="91"/>
        <end position="113"/>
    </location>
</feature>
<keyword evidence="5 7" id="KW-0472">Membrane</keyword>
<dbReference type="Proteomes" id="UP001186944">
    <property type="component" value="Unassembled WGS sequence"/>
</dbReference>
<feature type="transmembrane region" description="Helical" evidence="7">
    <location>
        <begin position="12"/>
        <end position="34"/>
    </location>
</feature>
<evidence type="ECO:0000256" key="4">
    <source>
        <dbReference type="ARBA" id="ARBA00022989"/>
    </source>
</evidence>
<feature type="transmembrane region" description="Helical" evidence="7">
    <location>
        <begin position="234"/>
        <end position="257"/>
    </location>
</feature>
<comment type="subcellular location">
    <subcellularLocation>
        <location evidence="1 7">Membrane</location>
        <topology evidence="1 7">Multi-pass membrane protein</topology>
    </subcellularLocation>
</comment>
<keyword evidence="9" id="KW-1185">Reference proteome</keyword>
<dbReference type="GO" id="GO:0005886">
    <property type="term" value="C:plasma membrane"/>
    <property type="evidence" value="ECO:0007669"/>
    <property type="project" value="TreeGrafter"/>
</dbReference>
<evidence type="ECO:0000256" key="7">
    <source>
        <dbReference type="RuleBase" id="RU361218"/>
    </source>
</evidence>
<protein>
    <recommendedName>
        <fullName evidence="7">Tetraspanin</fullName>
    </recommendedName>
</protein>
<dbReference type="PRINTS" id="PR00259">
    <property type="entry name" value="TMFOUR"/>
</dbReference>
<dbReference type="PIRSF" id="PIRSF002419">
    <property type="entry name" value="Tetraspanin"/>
    <property type="match status" value="1"/>
</dbReference>
<evidence type="ECO:0000313" key="8">
    <source>
        <dbReference type="EMBL" id="KAK3098723.1"/>
    </source>
</evidence>
<dbReference type="InterPro" id="IPR000301">
    <property type="entry name" value="Tetraspanin_animals"/>
</dbReference>
<evidence type="ECO:0000256" key="2">
    <source>
        <dbReference type="ARBA" id="ARBA00006840"/>
    </source>
</evidence>
<evidence type="ECO:0000256" key="3">
    <source>
        <dbReference type="ARBA" id="ARBA00022692"/>
    </source>
</evidence>
<organism evidence="8 9">
    <name type="scientific">Pinctada imbricata</name>
    <name type="common">Atlantic pearl-oyster</name>
    <name type="synonym">Pinctada martensii</name>
    <dbReference type="NCBI Taxonomy" id="66713"/>
    <lineage>
        <taxon>Eukaryota</taxon>
        <taxon>Metazoa</taxon>
        <taxon>Spiralia</taxon>
        <taxon>Lophotrochozoa</taxon>
        <taxon>Mollusca</taxon>
        <taxon>Bivalvia</taxon>
        <taxon>Autobranchia</taxon>
        <taxon>Pteriomorphia</taxon>
        <taxon>Pterioida</taxon>
        <taxon>Pterioidea</taxon>
        <taxon>Pteriidae</taxon>
        <taxon>Pinctada</taxon>
    </lineage>
</organism>